<dbReference type="AlphaFoldDB" id="A0A3N4IVJ2"/>
<keyword evidence="1" id="KW-0812">Transmembrane</keyword>
<dbReference type="Proteomes" id="UP000276215">
    <property type="component" value="Unassembled WGS sequence"/>
</dbReference>
<keyword evidence="1" id="KW-1133">Transmembrane helix</keyword>
<accession>A0A3N4IVJ2</accession>
<organism evidence="2 3">
    <name type="scientific">Choiromyces venosus 120613-1</name>
    <dbReference type="NCBI Taxonomy" id="1336337"/>
    <lineage>
        <taxon>Eukaryota</taxon>
        <taxon>Fungi</taxon>
        <taxon>Dikarya</taxon>
        <taxon>Ascomycota</taxon>
        <taxon>Pezizomycotina</taxon>
        <taxon>Pezizomycetes</taxon>
        <taxon>Pezizales</taxon>
        <taxon>Tuberaceae</taxon>
        <taxon>Choiromyces</taxon>
    </lineage>
</organism>
<proteinExistence type="predicted"/>
<keyword evidence="1" id="KW-0472">Membrane</keyword>
<keyword evidence="3" id="KW-1185">Reference proteome</keyword>
<name>A0A3N4IVJ2_9PEZI</name>
<gene>
    <name evidence="2" type="ORF">L873DRAFT_475238</name>
</gene>
<protein>
    <submittedName>
        <fullName evidence="2">Uncharacterized protein</fullName>
    </submittedName>
</protein>
<sequence>MRPKLGVRSKEGAELGVSLRAKSWFSNSISSRKLSLKYGGKTCYIESLRQGDPWLQCEECDNTADISVKLMYCESNSKLRNLVIVVQYPMVIMLGIAFIFSRNLSLSIHLFYAVQKLSTTLFSKCISAAKQRLELRGNHPLLCNL</sequence>
<evidence type="ECO:0000313" key="2">
    <source>
        <dbReference type="EMBL" id="RPA90212.1"/>
    </source>
</evidence>
<evidence type="ECO:0000313" key="3">
    <source>
        <dbReference type="Proteomes" id="UP000276215"/>
    </source>
</evidence>
<evidence type="ECO:0000256" key="1">
    <source>
        <dbReference type="SAM" id="Phobius"/>
    </source>
</evidence>
<feature type="transmembrane region" description="Helical" evidence="1">
    <location>
        <begin position="79"/>
        <end position="100"/>
    </location>
</feature>
<dbReference type="EMBL" id="ML120535">
    <property type="protein sequence ID" value="RPA90212.1"/>
    <property type="molecule type" value="Genomic_DNA"/>
</dbReference>
<reference evidence="2 3" key="1">
    <citation type="journal article" date="2018" name="Nat. Ecol. Evol.">
        <title>Pezizomycetes genomes reveal the molecular basis of ectomycorrhizal truffle lifestyle.</title>
        <authorList>
            <person name="Murat C."/>
            <person name="Payen T."/>
            <person name="Noel B."/>
            <person name="Kuo A."/>
            <person name="Morin E."/>
            <person name="Chen J."/>
            <person name="Kohler A."/>
            <person name="Krizsan K."/>
            <person name="Balestrini R."/>
            <person name="Da Silva C."/>
            <person name="Montanini B."/>
            <person name="Hainaut M."/>
            <person name="Levati E."/>
            <person name="Barry K.W."/>
            <person name="Belfiori B."/>
            <person name="Cichocki N."/>
            <person name="Clum A."/>
            <person name="Dockter R.B."/>
            <person name="Fauchery L."/>
            <person name="Guy J."/>
            <person name="Iotti M."/>
            <person name="Le Tacon F."/>
            <person name="Lindquist E.A."/>
            <person name="Lipzen A."/>
            <person name="Malagnac F."/>
            <person name="Mello A."/>
            <person name="Molinier V."/>
            <person name="Miyauchi S."/>
            <person name="Poulain J."/>
            <person name="Riccioni C."/>
            <person name="Rubini A."/>
            <person name="Sitrit Y."/>
            <person name="Splivallo R."/>
            <person name="Traeger S."/>
            <person name="Wang M."/>
            <person name="Zifcakova L."/>
            <person name="Wipf D."/>
            <person name="Zambonelli A."/>
            <person name="Paolocci F."/>
            <person name="Nowrousian M."/>
            <person name="Ottonello S."/>
            <person name="Baldrian P."/>
            <person name="Spatafora J.W."/>
            <person name="Henrissat B."/>
            <person name="Nagy L.G."/>
            <person name="Aury J.M."/>
            <person name="Wincker P."/>
            <person name="Grigoriev I.V."/>
            <person name="Bonfante P."/>
            <person name="Martin F.M."/>
        </authorList>
    </citation>
    <scope>NUCLEOTIDE SEQUENCE [LARGE SCALE GENOMIC DNA]</scope>
    <source>
        <strain evidence="2 3">120613-1</strain>
    </source>
</reference>